<dbReference type="EMBL" id="KZ679016">
    <property type="protein sequence ID" value="PSS10895.1"/>
    <property type="molecule type" value="Genomic_DNA"/>
</dbReference>
<proteinExistence type="predicted"/>
<name>A0A2T3ATS3_AMORE</name>
<sequence>MVARGPPTAEMLESLGAPLTRYTPMKFYIHIRDPIFKMRSDNYETSTSCTLSPQLGEDSGGIGVLIPHPRIPASPFDCLIPGTRLATLSITTIIGRIVRGEPGDAVVENLDVSVDVDKRGHGGSPDRLQTEGFLGLDATRPDQCPLFRNEESSIRSHYSLSSLCSAGEDTHRP</sequence>
<dbReference type="RefSeq" id="XP_024718074.1">
    <property type="nucleotide sequence ID" value="XM_024865975.1"/>
</dbReference>
<dbReference type="InParanoid" id="A0A2T3ATS3"/>
<accession>A0A2T3ATS3</accession>
<gene>
    <name evidence="1" type="ORF">M430DRAFT_30772</name>
</gene>
<organism evidence="1 2">
    <name type="scientific">Amorphotheca resinae ATCC 22711</name>
    <dbReference type="NCBI Taxonomy" id="857342"/>
    <lineage>
        <taxon>Eukaryota</taxon>
        <taxon>Fungi</taxon>
        <taxon>Dikarya</taxon>
        <taxon>Ascomycota</taxon>
        <taxon>Pezizomycotina</taxon>
        <taxon>Leotiomycetes</taxon>
        <taxon>Helotiales</taxon>
        <taxon>Amorphothecaceae</taxon>
        <taxon>Amorphotheca</taxon>
    </lineage>
</organism>
<dbReference type="GeneID" id="36574056"/>
<evidence type="ECO:0000313" key="2">
    <source>
        <dbReference type="Proteomes" id="UP000241818"/>
    </source>
</evidence>
<reference evidence="1 2" key="1">
    <citation type="journal article" date="2018" name="New Phytol.">
        <title>Comparative genomics and transcriptomics depict ericoid mycorrhizal fungi as versatile saprotrophs and plant mutualists.</title>
        <authorList>
            <person name="Martino E."/>
            <person name="Morin E."/>
            <person name="Grelet G.A."/>
            <person name="Kuo A."/>
            <person name="Kohler A."/>
            <person name="Daghino S."/>
            <person name="Barry K.W."/>
            <person name="Cichocki N."/>
            <person name="Clum A."/>
            <person name="Dockter R.B."/>
            <person name="Hainaut M."/>
            <person name="Kuo R.C."/>
            <person name="LaButti K."/>
            <person name="Lindahl B.D."/>
            <person name="Lindquist E.A."/>
            <person name="Lipzen A."/>
            <person name="Khouja H.R."/>
            <person name="Magnuson J."/>
            <person name="Murat C."/>
            <person name="Ohm R.A."/>
            <person name="Singer S.W."/>
            <person name="Spatafora J.W."/>
            <person name="Wang M."/>
            <person name="Veneault-Fourrey C."/>
            <person name="Henrissat B."/>
            <person name="Grigoriev I.V."/>
            <person name="Martin F.M."/>
            <person name="Perotto S."/>
        </authorList>
    </citation>
    <scope>NUCLEOTIDE SEQUENCE [LARGE SCALE GENOMIC DNA]</scope>
    <source>
        <strain evidence="1 2">ATCC 22711</strain>
    </source>
</reference>
<dbReference type="Proteomes" id="UP000241818">
    <property type="component" value="Unassembled WGS sequence"/>
</dbReference>
<dbReference type="AlphaFoldDB" id="A0A2T3ATS3"/>
<evidence type="ECO:0000313" key="1">
    <source>
        <dbReference type="EMBL" id="PSS10895.1"/>
    </source>
</evidence>
<protein>
    <submittedName>
        <fullName evidence="1">Uncharacterized protein</fullName>
    </submittedName>
</protein>
<keyword evidence="2" id="KW-1185">Reference proteome</keyword>